<reference evidence="13 14" key="1">
    <citation type="journal article" date="2015" name="Plant Cell">
        <title>Oil accumulation by the oleaginous diatom Fistulifera solaris as revealed by the genome and transcriptome.</title>
        <authorList>
            <person name="Tanaka T."/>
            <person name="Maeda Y."/>
            <person name="Veluchamy A."/>
            <person name="Tanaka M."/>
            <person name="Abida H."/>
            <person name="Marechal E."/>
            <person name="Bowler C."/>
            <person name="Muto M."/>
            <person name="Sunaga Y."/>
            <person name="Tanaka M."/>
            <person name="Yoshino T."/>
            <person name="Taniguchi T."/>
            <person name="Fukuda Y."/>
            <person name="Nemoto M."/>
            <person name="Matsumoto M."/>
            <person name="Wong P.S."/>
            <person name="Aburatani S."/>
            <person name="Fujibuchi W."/>
        </authorList>
    </citation>
    <scope>NUCLEOTIDE SEQUENCE [LARGE SCALE GENOMIC DNA]</scope>
    <source>
        <strain evidence="13 14">JPCC DA0580</strain>
    </source>
</reference>
<feature type="domain" description="EF-hand" evidence="12">
    <location>
        <begin position="477"/>
        <end position="512"/>
    </location>
</feature>
<dbReference type="GO" id="GO:0005524">
    <property type="term" value="F:ATP binding"/>
    <property type="evidence" value="ECO:0007669"/>
    <property type="project" value="UniProtKB-UniRule"/>
</dbReference>
<dbReference type="Pfam" id="PF00069">
    <property type="entry name" value="Pkinase"/>
    <property type="match status" value="1"/>
</dbReference>
<protein>
    <submittedName>
        <fullName evidence="13">Uncharacterized protein</fullName>
    </submittedName>
</protein>
<dbReference type="OrthoDB" id="40902at2759"/>
<comment type="caution">
    <text evidence="13">The sequence shown here is derived from an EMBL/GenBank/DDBJ whole genome shotgun (WGS) entry which is preliminary data.</text>
</comment>
<evidence type="ECO:0000259" key="12">
    <source>
        <dbReference type="PROSITE" id="PS50222"/>
    </source>
</evidence>
<dbReference type="InterPro" id="IPR017441">
    <property type="entry name" value="Protein_kinase_ATP_BS"/>
</dbReference>
<dbReference type="Gene3D" id="1.10.510.10">
    <property type="entry name" value="Transferase(Phosphotransferase) domain 1"/>
    <property type="match status" value="1"/>
</dbReference>
<dbReference type="InterPro" id="IPR011992">
    <property type="entry name" value="EF-hand-dom_pair"/>
</dbReference>
<dbReference type="FunFam" id="1.10.510.10:FF:000571">
    <property type="entry name" value="Maternal embryonic leucine zipper kinase"/>
    <property type="match status" value="1"/>
</dbReference>
<keyword evidence="4" id="KW-0677">Repeat</keyword>
<keyword evidence="5 10" id="KW-0547">Nucleotide-binding</keyword>
<evidence type="ECO:0000256" key="9">
    <source>
        <dbReference type="ARBA" id="ARBA00024334"/>
    </source>
</evidence>
<dbReference type="CDD" id="cd05117">
    <property type="entry name" value="STKc_CAMK"/>
    <property type="match status" value="1"/>
</dbReference>
<gene>
    <name evidence="13" type="ORF">FisN_10Hh047</name>
</gene>
<dbReference type="InterPro" id="IPR002048">
    <property type="entry name" value="EF_hand_dom"/>
</dbReference>
<dbReference type="InterPro" id="IPR050205">
    <property type="entry name" value="CDPK_Ser/Thr_kinases"/>
</dbReference>
<evidence type="ECO:0000313" key="13">
    <source>
        <dbReference type="EMBL" id="GAX21468.1"/>
    </source>
</evidence>
<dbReference type="PROSITE" id="PS50011">
    <property type="entry name" value="PROTEIN_KINASE_DOM"/>
    <property type="match status" value="1"/>
</dbReference>
<evidence type="ECO:0000256" key="8">
    <source>
        <dbReference type="ARBA" id="ARBA00022840"/>
    </source>
</evidence>
<dbReference type="SMART" id="SM00220">
    <property type="entry name" value="S_TKc"/>
    <property type="match status" value="1"/>
</dbReference>
<dbReference type="GO" id="GO:0004674">
    <property type="term" value="F:protein serine/threonine kinase activity"/>
    <property type="evidence" value="ECO:0007669"/>
    <property type="project" value="UniProtKB-KW"/>
</dbReference>
<keyword evidence="2" id="KW-0723">Serine/threonine-protein kinase</keyword>
<evidence type="ECO:0000259" key="11">
    <source>
        <dbReference type="PROSITE" id="PS50011"/>
    </source>
</evidence>
<sequence>MLSSSRHSPTNSENSTSIHSNILREIDNDDPFRKYEVVQVLGEGSMGAVFKVQIRKSQVGGSAFRPRKHKGLMKLFRFLKHDKHSVQPQHVSEHTDDFLYGMKRIMLDRISPAFIEELKNEIDILRNLDHPNIVRPHEVYTQKKQIYLVMDLCAGGDLYTRSPYTEKQAGRIATSILQAIRYMHDHGVVHRDLKYENIMFESTAQDAAIKIIDFGLSKKFIGKTGTMTERVGTIYTMSPQVLLGNYSAEADLWGVGVIAFMLCSSVKPFYDKRRSVLIDQIMRCKYSFESPVWSNVSEDAKDFISKLLVVDPKERLDAAQALGHKWIVNRERLHDEVPSEEVLSKVDGSLLNYRHTSRLKKLALTVIAHRSTTAEMQKLRSIFQEFDKTQDGVLSFDEFRQALEKMNYPEDTLTEIFDSVDFNQNGHIMWTEFLAATIEAHGHIGEDHIAEAFDRIDADDSGYISRQNLRDFLGDQCTKEQVDEMMTSADIDKDGKISYKEFLEAFRNQMHLAVEKVALDGGSIHSSKTR</sequence>
<dbReference type="SUPFAM" id="SSF47473">
    <property type="entry name" value="EF-hand"/>
    <property type="match status" value="1"/>
</dbReference>
<dbReference type="PROSITE" id="PS00107">
    <property type="entry name" value="PROTEIN_KINASE_ATP"/>
    <property type="match status" value="1"/>
</dbReference>
<dbReference type="InterPro" id="IPR011009">
    <property type="entry name" value="Kinase-like_dom_sf"/>
</dbReference>
<feature type="domain" description="EF-hand" evidence="12">
    <location>
        <begin position="374"/>
        <end position="409"/>
    </location>
</feature>
<dbReference type="Proteomes" id="UP000198406">
    <property type="component" value="Unassembled WGS sequence"/>
</dbReference>
<evidence type="ECO:0000313" key="14">
    <source>
        <dbReference type="Proteomes" id="UP000198406"/>
    </source>
</evidence>
<dbReference type="PROSITE" id="PS50222">
    <property type="entry name" value="EF_HAND_2"/>
    <property type="match status" value="4"/>
</dbReference>
<dbReference type="PANTHER" id="PTHR24349">
    <property type="entry name" value="SERINE/THREONINE-PROTEIN KINASE"/>
    <property type="match status" value="1"/>
</dbReference>
<dbReference type="InterPro" id="IPR018247">
    <property type="entry name" value="EF_Hand_1_Ca_BS"/>
</dbReference>
<dbReference type="PROSITE" id="PS00018">
    <property type="entry name" value="EF_HAND_1"/>
    <property type="match status" value="1"/>
</dbReference>
<keyword evidence="8 10" id="KW-0067">ATP-binding</keyword>
<dbReference type="Pfam" id="PF13499">
    <property type="entry name" value="EF-hand_7"/>
    <property type="match status" value="2"/>
</dbReference>
<dbReference type="InterPro" id="IPR008271">
    <property type="entry name" value="Ser/Thr_kinase_AS"/>
</dbReference>
<evidence type="ECO:0000256" key="6">
    <source>
        <dbReference type="ARBA" id="ARBA00022777"/>
    </source>
</evidence>
<evidence type="ECO:0000256" key="1">
    <source>
        <dbReference type="ARBA" id="ARBA00001946"/>
    </source>
</evidence>
<feature type="binding site" evidence="10">
    <location>
        <position position="68"/>
    </location>
    <ligand>
        <name>ATP</name>
        <dbReference type="ChEBI" id="CHEBI:30616"/>
    </ligand>
</feature>
<evidence type="ECO:0000256" key="4">
    <source>
        <dbReference type="ARBA" id="ARBA00022737"/>
    </source>
</evidence>
<organism evidence="13 14">
    <name type="scientific">Fistulifera solaris</name>
    <name type="common">Oleaginous diatom</name>
    <dbReference type="NCBI Taxonomy" id="1519565"/>
    <lineage>
        <taxon>Eukaryota</taxon>
        <taxon>Sar</taxon>
        <taxon>Stramenopiles</taxon>
        <taxon>Ochrophyta</taxon>
        <taxon>Bacillariophyta</taxon>
        <taxon>Bacillariophyceae</taxon>
        <taxon>Bacillariophycidae</taxon>
        <taxon>Naviculales</taxon>
        <taxon>Naviculaceae</taxon>
        <taxon>Fistulifera</taxon>
    </lineage>
</organism>
<dbReference type="AlphaFoldDB" id="A0A1Z5K697"/>
<dbReference type="EMBL" id="BDSP01000167">
    <property type="protein sequence ID" value="GAX21468.1"/>
    <property type="molecule type" value="Genomic_DNA"/>
</dbReference>
<feature type="domain" description="EF-hand" evidence="12">
    <location>
        <begin position="444"/>
        <end position="473"/>
    </location>
</feature>
<keyword evidence="3" id="KW-0808">Transferase</keyword>
<evidence type="ECO:0000256" key="7">
    <source>
        <dbReference type="ARBA" id="ARBA00022837"/>
    </source>
</evidence>
<accession>A0A1Z5K697</accession>
<dbReference type="CDD" id="cd00051">
    <property type="entry name" value="EFh"/>
    <property type="match status" value="1"/>
</dbReference>
<dbReference type="SUPFAM" id="SSF56112">
    <property type="entry name" value="Protein kinase-like (PK-like)"/>
    <property type="match status" value="1"/>
</dbReference>
<comment type="cofactor">
    <cofactor evidence="1">
        <name>Mg(2+)</name>
        <dbReference type="ChEBI" id="CHEBI:18420"/>
    </cofactor>
</comment>
<feature type="domain" description="Protein kinase" evidence="11">
    <location>
        <begin position="35"/>
        <end position="327"/>
    </location>
</feature>
<name>A0A1Z5K697_FISSO</name>
<evidence type="ECO:0000256" key="10">
    <source>
        <dbReference type="PROSITE-ProRule" id="PRU10141"/>
    </source>
</evidence>
<dbReference type="GO" id="GO:0005509">
    <property type="term" value="F:calcium ion binding"/>
    <property type="evidence" value="ECO:0007669"/>
    <property type="project" value="InterPro"/>
</dbReference>
<comment type="similarity">
    <text evidence="9">Belongs to the protein kinase superfamily. Ser/Thr protein kinase family. CDPK subfamily.</text>
</comment>
<dbReference type="InParanoid" id="A0A1Z5K697"/>
<evidence type="ECO:0000256" key="3">
    <source>
        <dbReference type="ARBA" id="ARBA00022679"/>
    </source>
</evidence>
<evidence type="ECO:0000256" key="2">
    <source>
        <dbReference type="ARBA" id="ARBA00022527"/>
    </source>
</evidence>
<evidence type="ECO:0000256" key="5">
    <source>
        <dbReference type="ARBA" id="ARBA00022741"/>
    </source>
</evidence>
<proteinExistence type="inferred from homology"/>
<dbReference type="FunFam" id="1.10.238.10:FF:000003">
    <property type="entry name" value="Calmodulin A"/>
    <property type="match status" value="1"/>
</dbReference>
<keyword evidence="6" id="KW-0418">Kinase</keyword>
<dbReference type="InterPro" id="IPR000719">
    <property type="entry name" value="Prot_kinase_dom"/>
</dbReference>
<dbReference type="Gene3D" id="3.30.200.20">
    <property type="entry name" value="Phosphorylase Kinase, domain 1"/>
    <property type="match status" value="1"/>
</dbReference>
<keyword evidence="14" id="KW-1185">Reference proteome</keyword>
<dbReference type="PROSITE" id="PS00108">
    <property type="entry name" value="PROTEIN_KINASE_ST"/>
    <property type="match status" value="1"/>
</dbReference>
<keyword evidence="7" id="KW-0106">Calcium</keyword>
<feature type="domain" description="EF-hand" evidence="12">
    <location>
        <begin position="410"/>
        <end position="443"/>
    </location>
</feature>
<dbReference type="Gene3D" id="1.10.238.10">
    <property type="entry name" value="EF-hand"/>
    <property type="match status" value="2"/>
</dbReference>
<dbReference type="SMART" id="SM00054">
    <property type="entry name" value="EFh"/>
    <property type="match status" value="4"/>
</dbReference>